<dbReference type="GO" id="GO:0036122">
    <property type="term" value="F:BMP binding"/>
    <property type="evidence" value="ECO:0007669"/>
    <property type="project" value="TreeGrafter"/>
</dbReference>
<evidence type="ECO:0000313" key="1">
    <source>
        <dbReference type="EMBL" id="KPJ08456.1"/>
    </source>
</evidence>
<dbReference type="AlphaFoldDB" id="A0A194QY05"/>
<organism evidence="1 2">
    <name type="scientific">Papilio machaon</name>
    <name type="common">Old World swallowtail butterfly</name>
    <dbReference type="NCBI Taxonomy" id="76193"/>
    <lineage>
        <taxon>Eukaryota</taxon>
        <taxon>Metazoa</taxon>
        <taxon>Ecdysozoa</taxon>
        <taxon>Arthropoda</taxon>
        <taxon>Hexapoda</taxon>
        <taxon>Insecta</taxon>
        <taxon>Pterygota</taxon>
        <taxon>Neoptera</taxon>
        <taxon>Endopterygota</taxon>
        <taxon>Lepidoptera</taxon>
        <taxon>Glossata</taxon>
        <taxon>Ditrysia</taxon>
        <taxon>Papilionoidea</taxon>
        <taxon>Papilionidae</taxon>
        <taxon>Papilioninae</taxon>
        <taxon>Papilio</taxon>
    </lineage>
</organism>
<dbReference type="GO" id="GO:0009953">
    <property type="term" value="P:dorsal/ventral pattern formation"/>
    <property type="evidence" value="ECO:0007669"/>
    <property type="project" value="TreeGrafter"/>
</dbReference>
<evidence type="ECO:0000313" key="2">
    <source>
        <dbReference type="Proteomes" id="UP000053240"/>
    </source>
</evidence>
<reference evidence="1 2" key="1">
    <citation type="journal article" date="2015" name="Nat. Commun.">
        <title>Outbred genome sequencing and CRISPR/Cas9 gene editing in butterflies.</title>
        <authorList>
            <person name="Li X."/>
            <person name="Fan D."/>
            <person name="Zhang W."/>
            <person name="Liu G."/>
            <person name="Zhang L."/>
            <person name="Zhao L."/>
            <person name="Fang X."/>
            <person name="Chen L."/>
            <person name="Dong Y."/>
            <person name="Chen Y."/>
            <person name="Ding Y."/>
            <person name="Zhao R."/>
            <person name="Feng M."/>
            <person name="Zhu Y."/>
            <person name="Feng Y."/>
            <person name="Jiang X."/>
            <person name="Zhu D."/>
            <person name="Xiang H."/>
            <person name="Feng X."/>
            <person name="Li S."/>
            <person name="Wang J."/>
            <person name="Zhang G."/>
            <person name="Kronforst M.R."/>
            <person name="Wang W."/>
        </authorList>
    </citation>
    <scope>NUCLEOTIDE SEQUENCE [LARGE SCALE GENOMIC DNA]</scope>
    <source>
        <strain evidence="1">Ya'a_city_454_Pm</strain>
        <tissue evidence="1">Whole body</tissue>
    </source>
</reference>
<dbReference type="InterPro" id="IPR052278">
    <property type="entry name" value="Chordin-like_regulators"/>
</dbReference>
<gene>
    <name evidence="1" type="ORF">RR48_12209</name>
</gene>
<keyword evidence="2" id="KW-1185">Reference proteome</keyword>
<sequence>MYCIKCECISVQKKRRVVAKVHCRNIKNECPEPSCDTPVLLPGRCCKTCPGDVDSSTYWLTTRSKFRTTSYKLLQNKLLALLERSEKICSN</sequence>
<proteinExistence type="predicted"/>
<accession>A0A194QY05</accession>
<protein>
    <submittedName>
        <fullName evidence="1">Dorsal-ventral patterning protein Sog</fullName>
    </submittedName>
</protein>
<name>A0A194QY05_PAPMA</name>
<dbReference type="GO" id="GO:0030514">
    <property type="term" value="P:negative regulation of BMP signaling pathway"/>
    <property type="evidence" value="ECO:0007669"/>
    <property type="project" value="TreeGrafter"/>
</dbReference>
<dbReference type="PANTHER" id="PTHR46526:SF1">
    <property type="entry name" value="CHORDIN"/>
    <property type="match status" value="1"/>
</dbReference>
<dbReference type="GO" id="GO:0005615">
    <property type="term" value="C:extracellular space"/>
    <property type="evidence" value="ECO:0007669"/>
    <property type="project" value="TreeGrafter"/>
</dbReference>
<dbReference type="InParanoid" id="A0A194QY05"/>
<dbReference type="Proteomes" id="UP000053240">
    <property type="component" value="Unassembled WGS sequence"/>
</dbReference>
<dbReference type="STRING" id="76193.A0A194QY05"/>
<dbReference type="EMBL" id="KQ461154">
    <property type="protein sequence ID" value="KPJ08456.1"/>
    <property type="molecule type" value="Genomic_DNA"/>
</dbReference>
<dbReference type="PANTHER" id="PTHR46526">
    <property type="entry name" value="CHORDIN"/>
    <property type="match status" value="1"/>
</dbReference>